<feature type="compositionally biased region" description="Basic residues" evidence="1">
    <location>
        <begin position="394"/>
        <end position="405"/>
    </location>
</feature>
<proteinExistence type="predicted"/>
<evidence type="ECO:0000313" key="3">
    <source>
        <dbReference type="Proteomes" id="UP000054279"/>
    </source>
</evidence>
<dbReference type="Proteomes" id="UP000054279">
    <property type="component" value="Unassembled WGS sequence"/>
</dbReference>
<sequence length="405" mass="43410">MLCRRCYGIRACNCEDLGNVDAARRGSIVRQLQPLELPDVANPHVALPRALPPAVLLQRALGRVIPLFGGATLAQMNSVVQRGVGEGPAEEEEPADEEPAPPIPDAAPAGALPNDPAAEEHPEPVPPPIVDDVHSEFDGGFDPDDNDYVAPVGDAAPAEEEPAAAEEEPEEEPAAEEEHAEGEHIPPPIIEDDAAPAEEEPAIKEKPAEASAIDNVQFEFGERVGPDGDDYAAPAPPAPINPLPNPATNDDAAQVHPIGVQQVCQHPPGLNGANLLPPSKKAACTDFRHARGNVEYLSLLMTQQSKEEWEARQRLDILHAQTIKARAAEKDAKVDWLGKRDDSNNTWDGLQVAVQQQRVTRSVALGVGVSLSNLKTAPAAKRRHRLLSPEPSPPRKRRRPPPTSS</sequence>
<feature type="compositionally biased region" description="Acidic residues" evidence="1">
    <location>
        <begin position="190"/>
        <end position="200"/>
    </location>
</feature>
<feature type="region of interest" description="Disordered" evidence="1">
    <location>
        <begin position="83"/>
        <end position="247"/>
    </location>
</feature>
<organism evidence="2 3">
    <name type="scientific">Sphaerobolus stellatus (strain SS14)</name>
    <dbReference type="NCBI Taxonomy" id="990650"/>
    <lineage>
        <taxon>Eukaryota</taxon>
        <taxon>Fungi</taxon>
        <taxon>Dikarya</taxon>
        <taxon>Basidiomycota</taxon>
        <taxon>Agaricomycotina</taxon>
        <taxon>Agaricomycetes</taxon>
        <taxon>Phallomycetidae</taxon>
        <taxon>Geastrales</taxon>
        <taxon>Sphaerobolaceae</taxon>
        <taxon>Sphaerobolus</taxon>
    </lineage>
</organism>
<dbReference type="EMBL" id="KN837732">
    <property type="protein sequence ID" value="KIJ23288.1"/>
    <property type="molecule type" value="Genomic_DNA"/>
</dbReference>
<evidence type="ECO:0000313" key="2">
    <source>
        <dbReference type="EMBL" id="KIJ23288.1"/>
    </source>
</evidence>
<feature type="compositionally biased region" description="Pro residues" evidence="1">
    <location>
        <begin position="234"/>
        <end position="245"/>
    </location>
</feature>
<feature type="compositionally biased region" description="Acidic residues" evidence="1">
    <location>
        <begin position="157"/>
        <end position="180"/>
    </location>
</feature>
<reference evidence="2 3" key="1">
    <citation type="submission" date="2014-06" db="EMBL/GenBank/DDBJ databases">
        <title>Evolutionary Origins and Diversification of the Mycorrhizal Mutualists.</title>
        <authorList>
            <consortium name="DOE Joint Genome Institute"/>
            <consortium name="Mycorrhizal Genomics Consortium"/>
            <person name="Kohler A."/>
            <person name="Kuo A."/>
            <person name="Nagy L.G."/>
            <person name="Floudas D."/>
            <person name="Copeland A."/>
            <person name="Barry K.W."/>
            <person name="Cichocki N."/>
            <person name="Veneault-Fourrey C."/>
            <person name="LaButti K."/>
            <person name="Lindquist E.A."/>
            <person name="Lipzen A."/>
            <person name="Lundell T."/>
            <person name="Morin E."/>
            <person name="Murat C."/>
            <person name="Riley R."/>
            <person name="Ohm R."/>
            <person name="Sun H."/>
            <person name="Tunlid A."/>
            <person name="Henrissat B."/>
            <person name="Grigoriev I.V."/>
            <person name="Hibbett D.S."/>
            <person name="Martin F."/>
        </authorList>
    </citation>
    <scope>NUCLEOTIDE SEQUENCE [LARGE SCALE GENOMIC DNA]</scope>
    <source>
        <strain evidence="2 3">SS14</strain>
    </source>
</reference>
<protein>
    <submittedName>
        <fullName evidence="2">Uncharacterized protein</fullName>
    </submittedName>
</protein>
<accession>A0A0C9T353</accession>
<feature type="compositionally biased region" description="Acidic residues" evidence="1">
    <location>
        <begin position="88"/>
        <end position="99"/>
    </location>
</feature>
<dbReference type="HOGENOM" id="CLU_680019_0_0_1"/>
<evidence type="ECO:0000256" key="1">
    <source>
        <dbReference type="SAM" id="MobiDB-lite"/>
    </source>
</evidence>
<gene>
    <name evidence="2" type="ORF">M422DRAFT_276172</name>
</gene>
<keyword evidence="3" id="KW-1185">Reference proteome</keyword>
<name>A0A0C9T353_SPHS4</name>
<dbReference type="AlphaFoldDB" id="A0A0C9T353"/>
<feature type="region of interest" description="Disordered" evidence="1">
    <location>
        <begin position="374"/>
        <end position="405"/>
    </location>
</feature>